<comment type="catalytic activity">
    <reaction evidence="15">
        <text>leukotriene C4(in) + ATP + H2O = leukotriene C4(out) + ADP + phosphate + H(+)</text>
        <dbReference type="Rhea" id="RHEA:38963"/>
        <dbReference type="ChEBI" id="CHEBI:15377"/>
        <dbReference type="ChEBI" id="CHEBI:15378"/>
        <dbReference type="ChEBI" id="CHEBI:30616"/>
        <dbReference type="ChEBI" id="CHEBI:43474"/>
        <dbReference type="ChEBI" id="CHEBI:57973"/>
        <dbReference type="ChEBI" id="CHEBI:456216"/>
    </reaction>
    <physiologicalReaction direction="left-to-right" evidence="15">
        <dbReference type="Rhea" id="RHEA:38964"/>
    </physiologicalReaction>
</comment>
<dbReference type="InterPro" id="IPR003593">
    <property type="entry name" value="AAA+_ATPase"/>
</dbReference>
<feature type="transmembrane region" description="Helical" evidence="17">
    <location>
        <begin position="54"/>
        <end position="75"/>
    </location>
</feature>
<dbReference type="CDD" id="cd03250">
    <property type="entry name" value="ABCC_MRP_domain1"/>
    <property type="match status" value="1"/>
</dbReference>
<keyword evidence="7 17" id="KW-0812">Transmembrane</keyword>
<dbReference type="FunFam" id="1.20.1560.10:FF:000001">
    <property type="entry name" value="ATP-binding cassette subfamily C member 1"/>
    <property type="match status" value="1"/>
</dbReference>
<feature type="transmembrane region" description="Helical" evidence="17">
    <location>
        <begin position="548"/>
        <end position="574"/>
    </location>
</feature>
<evidence type="ECO:0000256" key="14">
    <source>
        <dbReference type="ARBA" id="ARBA00024220"/>
    </source>
</evidence>
<dbReference type="NCBIfam" id="TIGR00957">
    <property type="entry name" value="MRP_assoc_pro"/>
    <property type="match status" value="1"/>
</dbReference>
<evidence type="ECO:0000256" key="4">
    <source>
        <dbReference type="ARBA" id="ARBA00022448"/>
    </source>
</evidence>
<evidence type="ECO:0000256" key="16">
    <source>
        <dbReference type="SAM" id="MobiDB-lite"/>
    </source>
</evidence>
<dbReference type="Gene3D" id="3.40.50.300">
    <property type="entry name" value="P-loop containing nucleotide triphosphate hydrolases"/>
    <property type="match status" value="2"/>
</dbReference>
<feature type="non-terminal residue" evidence="20">
    <location>
        <position position="1467"/>
    </location>
</feature>
<keyword evidence="8" id="KW-0677">Repeat</keyword>
<dbReference type="Pfam" id="PF00664">
    <property type="entry name" value="ABC_membrane"/>
    <property type="match status" value="2"/>
</dbReference>
<dbReference type="GO" id="GO:0015431">
    <property type="term" value="F:ABC-type glutathione S-conjugate transporter activity"/>
    <property type="evidence" value="ECO:0007669"/>
    <property type="project" value="UniProtKB-EC"/>
</dbReference>
<keyword evidence="9" id="KW-0547">Nucleotide-binding</keyword>
<dbReference type="SUPFAM" id="SSF52540">
    <property type="entry name" value="P-loop containing nucleoside triphosphate hydrolases"/>
    <property type="match status" value="2"/>
</dbReference>
<feature type="transmembrane region" description="Helical" evidence="17">
    <location>
        <begin position="953"/>
        <end position="983"/>
    </location>
</feature>
<dbReference type="InterPro" id="IPR005292">
    <property type="entry name" value="MRP"/>
</dbReference>
<evidence type="ECO:0000313" key="21">
    <source>
        <dbReference type="Proteomes" id="UP000801492"/>
    </source>
</evidence>
<feature type="transmembrane region" description="Helical" evidence="17">
    <location>
        <begin position="147"/>
        <end position="167"/>
    </location>
</feature>
<evidence type="ECO:0000256" key="13">
    <source>
        <dbReference type="ARBA" id="ARBA00023136"/>
    </source>
</evidence>
<feature type="transmembrane region" description="Helical" evidence="17">
    <location>
        <begin position="21"/>
        <end position="42"/>
    </location>
</feature>
<comment type="subcellular location">
    <subcellularLocation>
        <location evidence="2">Cell membrane</location>
        <topology evidence="2">Multi-pass membrane protein</topology>
    </subcellularLocation>
    <subcellularLocation>
        <location evidence="1">Vacuole membrane</location>
        <topology evidence="1">Multi-pass membrane protein</topology>
    </subcellularLocation>
</comment>
<feature type="domain" description="ABC transporter" evidence="18">
    <location>
        <begin position="606"/>
        <end position="828"/>
    </location>
</feature>
<accession>A0A8K0C6Z7</accession>
<dbReference type="PROSITE" id="PS50929">
    <property type="entry name" value="ABC_TM1F"/>
    <property type="match status" value="2"/>
</dbReference>
<keyword evidence="6" id="KW-0926">Vacuole</keyword>
<keyword evidence="21" id="KW-1185">Reference proteome</keyword>
<comment type="similarity">
    <text evidence="3">Belongs to the ABC transporter superfamily. ABCC family. Conjugate transporter (TC 3.A.1.208) subfamily.</text>
</comment>
<evidence type="ECO:0000256" key="9">
    <source>
        <dbReference type="ARBA" id="ARBA00022741"/>
    </source>
</evidence>
<feature type="transmembrane region" description="Helical" evidence="17">
    <location>
        <begin position="1050"/>
        <end position="1070"/>
    </location>
</feature>
<feature type="transmembrane region" description="Helical" evidence="17">
    <location>
        <begin position="87"/>
        <end position="105"/>
    </location>
</feature>
<dbReference type="InterPro" id="IPR027417">
    <property type="entry name" value="P-loop_NTPase"/>
</dbReference>
<dbReference type="PANTHER" id="PTHR24223:SF443">
    <property type="entry name" value="MULTIDRUG-RESISTANCE LIKE PROTEIN 1, ISOFORM I"/>
    <property type="match status" value="1"/>
</dbReference>
<keyword evidence="11" id="KW-1278">Translocase</keyword>
<feature type="transmembrane region" description="Helical" evidence="17">
    <location>
        <begin position="1135"/>
        <end position="1157"/>
    </location>
</feature>
<feature type="transmembrane region" description="Helical" evidence="17">
    <location>
        <begin position="432"/>
        <end position="451"/>
    </location>
</feature>
<dbReference type="GO" id="GO:0005524">
    <property type="term" value="F:ATP binding"/>
    <property type="evidence" value="ECO:0007669"/>
    <property type="project" value="UniProtKB-KW"/>
</dbReference>
<dbReference type="EC" id="7.6.2.3" evidence="14"/>
<dbReference type="FunFam" id="3.40.50.300:FF:000074">
    <property type="entry name" value="Multidrug resistance-associated protein 5 isoform 1"/>
    <property type="match status" value="1"/>
</dbReference>
<evidence type="ECO:0000256" key="2">
    <source>
        <dbReference type="ARBA" id="ARBA00004651"/>
    </source>
</evidence>
<name>A0A8K0C6Z7_IGNLU</name>
<evidence type="ECO:0000256" key="11">
    <source>
        <dbReference type="ARBA" id="ARBA00022967"/>
    </source>
</evidence>
<dbReference type="InterPro" id="IPR003439">
    <property type="entry name" value="ABC_transporter-like_ATP-bd"/>
</dbReference>
<keyword evidence="12 17" id="KW-1133">Transmembrane helix</keyword>
<feature type="domain" description="ABC transporter" evidence="18">
    <location>
        <begin position="1230"/>
        <end position="1462"/>
    </location>
</feature>
<dbReference type="InterPro" id="IPR050173">
    <property type="entry name" value="ABC_transporter_C-like"/>
</dbReference>
<gene>
    <name evidence="20" type="ORF">ILUMI_26180</name>
</gene>
<feature type="domain" description="ABC transmembrane type-1" evidence="19">
    <location>
        <begin position="913"/>
        <end position="1191"/>
    </location>
</feature>
<evidence type="ECO:0000256" key="7">
    <source>
        <dbReference type="ARBA" id="ARBA00022692"/>
    </source>
</evidence>
<organism evidence="20 21">
    <name type="scientific">Ignelater luminosus</name>
    <name type="common">Cucubano</name>
    <name type="synonym">Pyrophorus luminosus</name>
    <dbReference type="NCBI Taxonomy" id="2038154"/>
    <lineage>
        <taxon>Eukaryota</taxon>
        <taxon>Metazoa</taxon>
        <taxon>Ecdysozoa</taxon>
        <taxon>Arthropoda</taxon>
        <taxon>Hexapoda</taxon>
        <taxon>Insecta</taxon>
        <taxon>Pterygota</taxon>
        <taxon>Neoptera</taxon>
        <taxon>Endopterygota</taxon>
        <taxon>Coleoptera</taxon>
        <taxon>Polyphaga</taxon>
        <taxon>Elateriformia</taxon>
        <taxon>Elateroidea</taxon>
        <taxon>Elateridae</taxon>
        <taxon>Agrypninae</taxon>
        <taxon>Pyrophorini</taxon>
        <taxon>Ignelater</taxon>
    </lineage>
</organism>
<dbReference type="InterPro" id="IPR056227">
    <property type="entry name" value="TMD0_ABC"/>
</dbReference>
<protein>
    <recommendedName>
        <fullName evidence="14">ABC-type glutathione-S-conjugate transporter</fullName>
        <ecNumber evidence="14">7.6.2.3</ecNumber>
    </recommendedName>
</protein>
<evidence type="ECO:0000256" key="5">
    <source>
        <dbReference type="ARBA" id="ARBA00022475"/>
    </source>
</evidence>
<dbReference type="Pfam" id="PF00005">
    <property type="entry name" value="ABC_tran"/>
    <property type="match status" value="2"/>
</dbReference>
<evidence type="ECO:0000256" key="15">
    <source>
        <dbReference type="ARBA" id="ARBA00047523"/>
    </source>
</evidence>
<dbReference type="GO" id="GO:0016887">
    <property type="term" value="F:ATP hydrolysis activity"/>
    <property type="evidence" value="ECO:0007669"/>
    <property type="project" value="InterPro"/>
</dbReference>
<dbReference type="CDD" id="cd18595">
    <property type="entry name" value="ABC_6TM_MRP1_2_3_6_D1_like"/>
    <property type="match status" value="1"/>
</dbReference>
<keyword evidence="5" id="KW-1003">Cell membrane</keyword>
<dbReference type="SMART" id="SM00382">
    <property type="entry name" value="AAA"/>
    <property type="match status" value="2"/>
</dbReference>
<dbReference type="PROSITE" id="PS50893">
    <property type="entry name" value="ABC_TRANSPORTER_2"/>
    <property type="match status" value="2"/>
</dbReference>
<dbReference type="CDD" id="cd03244">
    <property type="entry name" value="ABCC_MRP_domain2"/>
    <property type="match status" value="1"/>
</dbReference>
<dbReference type="InterPro" id="IPR036640">
    <property type="entry name" value="ABC1_TM_sf"/>
</dbReference>
<dbReference type="FunFam" id="3.40.50.300:FF:000812">
    <property type="entry name" value="multidrug resistance-associated protein 1 isoform X15"/>
    <property type="match status" value="1"/>
</dbReference>
<keyword evidence="13 17" id="KW-0472">Membrane</keyword>
<feature type="transmembrane region" description="Helical" evidence="17">
    <location>
        <begin position="292"/>
        <end position="318"/>
    </location>
</feature>
<dbReference type="PROSITE" id="PS00211">
    <property type="entry name" value="ABC_TRANSPORTER_1"/>
    <property type="match status" value="2"/>
</dbReference>
<feature type="compositionally biased region" description="Polar residues" evidence="16">
    <location>
        <begin position="842"/>
        <end position="860"/>
    </location>
</feature>
<dbReference type="CDD" id="cd18603">
    <property type="entry name" value="ABC_6TM_MRP1_2_3_6_D2_like"/>
    <property type="match status" value="1"/>
</dbReference>
<evidence type="ECO:0000259" key="18">
    <source>
        <dbReference type="PROSITE" id="PS50893"/>
    </source>
</evidence>
<keyword evidence="4" id="KW-0813">Transport</keyword>
<evidence type="ECO:0000256" key="10">
    <source>
        <dbReference type="ARBA" id="ARBA00022840"/>
    </source>
</evidence>
<reference evidence="20" key="1">
    <citation type="submission" date="2019-08" db="EMBL/GenBank/DDBJ databases">
        <title>The genome of the North American firefly Photinus pyralis.</title>
        <authorList>
            <consortium name="Photinus pyralis genome working group"/>
            <person name="Fallon T.R."/>
            <person name="Sander Lower S.E."/>
            <person name="Weng J.-K."/>
        </authorList>
    </citation>
    <scope>NUCLEOTIDE SEQUENCE</scope>
    <source>
        <strain evidence="20">TRF0915ILg1</strain>
        <tissue evidence="20">Whole body</tissue>
    </source>
</reference>
<evidence type="ECO:0000256" key="3">
    <source>
        <dbReference type="ARBA" id="ARBA00009726"/>
    </source>
</evidence>
<feature type="transmembrane region" description="Helical" evidence="17">
    <location>
        <begin position="117"/>
        <end position="135"/>
    </location>
</feature>
<evidence type="ECO:0000256" key="8">
    <source>
        <dbReference type="ARBA" id="ARBA00022737"/>
    </source>
</evidence>
<feature type="transmembrane region" description="Helical" evidence="17">
    <location>
        <begin position="906"/>
        <end position="933"/>
    </location>
</feature>
<dbReference type="InterPro" id="IPR011527">
    <property type="entry name" value="ABC1_TM_dom"/>
</dbReference>
<evidence type="ECO:0000256" key="1">
    <source>
        <dbReference type="ARBA" id="ARBA00004128"/>
    </source>
</evidence>
<dbReference type="Pfam" id="PF24357">
    <property type="entry name" value="TMD0_ABC"/>
    <property type="match status" value="1"/>
</dbReference>
<dbReference type="GO" id="GO:0005774">
    <property type="term" value="C:vacuolar membrane"/>
    <property type="evidence" value="ECO:0007669"/>
    <property type="project" value="UniProtKB-SubCell"/>
</dbReference>
<dbReference type="Gene3D" id="1.20.1560.10">
    <property type="entry name" value="ABC transporter type 1, transmembrane domain"/>
    <property type="match status" value="2"/>
</dbReference>
<evidence type="ECO:0000256" key="17">
    <source>
        <dbReference type="SAM" id="Phobius"/>
    </source>
</evidence>
<dbReference type="PANTHER" id="PTHR24223">
    <property type="entry name" value="ATP-BINDING CASSETTE SUB-FAMILY C"/>
    <property type="match status" value="1"/>
</dbReference>
<comment type="caution">
    <text evidence="20">The sequence shown here is derived from an EMBL/GenBank/DDBJ whole genome shotgun (WGS) entry which is preliminary data.</text>
</comment>
<dbReference type="GO" id="GO:0000323">
    <property type="term" value="C:lytic vacuole"/>
    <property type="evidence" value="ECO:0007669"/>
    <property type="project" value="UniProtKB-ARBA"/>
</dbReference>
<evidence type="ECO:0000256" key="12">
    <source>
        <dbReference type="ARBA" id="ARBA00022989"/>
    </source>
</evidence>
<feature type="transmembrane region" description="Helical" evidence="17">
    <location>
        <begin position="510"/>
        <end position="536"/>
    </location>
</feature>
<dbReference type="Proteomes" id="UP000801492">
    <property type="component" value="Unassembled WGS sequence"/>
</dbReference>
<evidence type="ECO:0000256" key="6">
    <source>
        <dbReference type="ARBA" id="ARBA00022554"/>
    </source>
</evidence>
<dbReference type="EMBL" id="VTPC01091038">
    <property type="protein sequence ID" value="KAF2879992.1"/>
    <property type="molecule type" value="Genomic_DNA"/>
</dbReference>
<feature type="region of interest" description="Disordered" evidence="16">
    <location>
        <begin position="834"/>
        <end position="885"/>
    </location>
</feature>
<dbReference type="OrthoDB" id="6717383at2759"/>
<dbReference type="GO" id="GO:0005886">
    <property type="term" value="C:plasma membrane"/>
    <property type="evidence" value="ECO:0007669"/>
    <property type="project" value="UniProtKB-SubCell"/>
</dbReference>
<dbReference type="InterPro" id="IPR017871">
    <property type="entry name" value="ABC_transporter-like_CS"/>
</dbReference>
<proteinExistence type="inferred from homology"/>
<dbReference type="FunFam" id="1.20.1560.10:FF:000020">
    <property type="entry name" value="ABC metal ion transporter"/>
    <property type="match status" value="1"/>
</dbReference>
<evidence type="ECO:0000313" key="20">
    <source>
        <dbReference type="EMBL" id="KAF2879992.1"/>
    </source>
</evidence>
<keyword evidence="10" id="KW-0067">ATP-binding</keyword>
<feature type="transmembrane region" description="Helical" evidence="17">
    <location>
        <begin position="330"/>
        <end position="347"/>
    </location>
</feature>
<evidence type="ECO:0000259" key="19">
    <source>
        <dbReference type="PROSITE" id="PS50929"/>
    </source>
</evidence>
<dbReference type="SUPFAM" id="SSF90123">
    <property type="entry name" value="ABC transporter transmembrane region"/>
    <property type="match status" value="2"/>
</dbReference>
<feature type="compositionally biased region" description="Basic and acidic residues" evidence="16">
    <location>
        <begin position="870"/>
        <end position="885"/>
    </location>
</feature>
<sequence>NTSLTWETNDPTFTTCFEKSVLVWIPCIFLWVFASFEVSYIINSKHKDIPWNFLNIPKLFITCVLITLSITDVVTAIVQGEVYNVDIYSPIVKALTFALSAILLVSNRKYGLRTSGVQFIFWLLVVLCAIPQFRTEILEAQKEKPEPYYFFISYMIYFPLAVIMLFLNCFADKAPKVSGYPKSDKTCPEEKASFLSRIFYQWFDSLLWRGFKKPLEASDLWNIRNEDTSREIVPRFDQHWNKAVEEAEKNTPQYPRAEFKSNSGRIDFVNDGDVKKIEVSVLPALIRAFGPAFLFGCLLKLIHTILIFVSPQILSLLITFTEQQDVPWKGYLYVACLFITSILQTLVSSQYTQKMSVIGMNVRTALIAAIYKKSLRLSNSAKKEGTMGEMINLMAVDAQTFNELMPYINIIWSSPLEIALALYFLWQILGPSALTGLAVMIILIPVNGAIVKRLSVVQFKQLAKKDERVKIINEVLNGIKVLKLYAWEPSFEAQISKIRNKEIQLLKQGALVNAGMSFIFAFTPYLVTLMTFVVFVQSSEKNILTPQIAFVSLALFATLQSIMGLLPPIVVWIAESRVSLQRVNKFMNLDELDSDNVQHESNNNPIVIDKGNFSWGEDLILKNITTEFEKGSLTAVVGSVGSGKSSLIAAILGEMDKTFGIVNTVGSVAYVAQQAWIQNATIKDNITFGRDFEKSKYKKIVEACALKPDFDMLSAGDQTEIGEKGINVSGGQKQRISLARAVYTDADIYLLDDPLSAVDSHVGKHIFEKVIGPQGILKHTTRIFVTHSVTYLPMVDKIIVLKDGEISEAGTYQQLMDKKGAFSEFLQQYLNEANEKEDEESNNQLARKNSDVSETGTDKANGSLPRKKSIAGDENKENEPEEKLIEAEKTETGSVKWKVYKYYFETIGIAVGLAVILLYIVAQAFNIGSNIWLSTWTTDKNVTSEKRDLYLGVYGALGLAQVLFSFFGVLALFYGGLNGALLLHNLLLKNILKAPLNTFFDVTPIGRILNRFSQDIDTIDGSLPLLLRGFSNCFFGLLNTLFVISYTTPLFIAVILPIGVLYYLVQRYYVPTSRQLRRIEAVSRGPIYSHFSETIAGASAIRAFGVTHRFIKESESKVDSNQMCNYPSIIATRWLAVRLEMIGNLVILFASLFAVLGKDQDPGLVGLSIAYALQVTISLNLLVQFSSDIETNIVSVERIKEYGEISHEAPWELPNKAPPLTWPDNGVVVFKDYGLRYRPGLDLVLKNINVSIKSGEKVGIVGRTGAGKSTLTLSLFRIIEAAQGEILIDGVNIAGIGLHALRSRLTIIPQDSVLFSGSLRMNLDPFEKYSDEEIWRALEQANLKDFVKGLTAGLNHEITEGGENLSVGQRQLVCLSRALLRKTKVLILDEATAAVDLETDDLVQKTIRTEFKNCTILTIAHRLNTIIDSDKIIVLDKGCIAEFDSPGNLLLNKKSVFYSMARDAGLM</sequence>
<feature type="domain" description="ABC transmembrane type-1" evidence="19">
    <location>
        <begin position="294"/>
        <end position="570"/>
    </location>
</feature>